<dbReference type="InterPro" id="IPR005843">
    <property type="entry name" value="A-D-PHexomutase_C"/>
</dbReference>
<dbReference type="InterPro" id="IPR005844">
    <property type="entry name" value="A-D-PHexomutase_a/b/a-I"/>
</dbReference>
<evidence type="ECO:0000259" key="9">
    <source>
        <dbReference type="Pfam" id="PF02878"/>
    </source>
</evidence>
<dbReference type="GO" id="GO:0000287">
    <property type="term" value="F:magnesium ion binding"/>
    <property type="evidence" value="ECO:0007669"/>
    <property type="project" value="InterPro"/>
</dbReference>
<evidence type="ECO:0000256" key="5">
    <source>
        <dbReference type="ARBA" id="ARBA00022842"/>
    </source>
</evidence>
<dbReference type="PANTHER" id="PTHR45745:SF1">
    <property type="entry name" value="PHOSPHOGLUCOMUTASE 2B-RELATED"/>
    <property type="match status" value="1"/>
</dbReference>
<dbReference type="SUPFAM" id="SSF55957">
    <property type="entry name" value="Phosphoglucomutase, C-terminal domain"/>
    <property type="match status" value="1"/>
</dbReference>
<dbReference type="InterPro" id="IPR005846">
    <property type="entry name" value="A-D-PHexomutase_a/b/a-III"/>
</dbReference>
<evidence type="ECO:0000256" key="7">
    <source>
        <dbReference type="RuleBase" id="RU004326"/>
    </source>
</evidence>
<comment type="similarity">
    <text evidence="2 7">Belongs to the phosphohexose mutase family.</text>
</comment>
<name>A0A941IWK4_9BACT</name>
<feature type="domain" description="Alpha-D-phosphohexomutase alpha/beta/alpha" evidence="10">
    <location>
        <begin position="213"/>
        <end position="320"/>
    </location>
</feature>
<dbReference type="Pfam" id="PF00408">
    <property type="entry name" value="PGM_PMM_IV"/>
    <property type="match status" value="1"/>
</dbReference>
<evidence type="ECO:0000313" key="12">
    <source>
        <dbReference type="EMBL" id="MBR8535290.1"/>
    </source>
</evidence>
<reference evidence="12" key="2">
    <citation type="submission" date="2021-04" db="EMBL/GenBank/DDBJ databases">
        <authorList>
            <person name="Zhang T."/>
            <person name="Zhang Y."/>
            <person name="Lu D."/>
            <person name="Zuo D."/>
            <person name="Du Z."/>
        </authorList>
    </citation>
    <scope>NUCLEOTIDE SEQUENCE</scope>
    <source>
        <strain evidence="12">JR1</strain>
    </source>
</reference>
<feature type="domain" description="Alpha-D-phosphohexomutase alpha/beta/alpha" evidence="11">
    <location>
        <begin position="328"/>
        <end position="453"/>
    </location>
</feature>
<evidence type="ECO:0000256" key="3">
    <source>
        <dbReference type="ARBA" id="ARBA00022553"/>
    </source>
</evidence>
<keyword evidence="6" id="KW-0413">Isomerase</keyword>
<organism evidence="12 13">
    <name type="scientific">Carboxylicivirga sediminis</name>
    <dbReference type="NCBI Taxonomy" id="2006564"/>
    <lineage>
        <taxon>Bacteria</taxon>
        <taxon>Pseudomonadati</taxon>
        <taxon>Bacteroidota</taxon>
        <taxon>Bacteroidia</taxon>
        <taxon>Marinilabiliales</taxon>
        <taxon>Marinilabiliaceae</taxon>
        <taxon>Carboxylicivirga</taxon>
    </lineage>
</organism>
<evidence type="ECO:0000259" key="10">
    <source>
        <dbReference type="Pfam" id="PF02879"/>
    </source>
</evidence>
<dbReference type="Pfam" id="PF02880">
    <property type="entry name" value="PGM_PMM_III"/>
    <property type="match status" value="1"/>
</dbReference>
<keyword evidence="4 7" id="KW-0479">Metal-binding</keyword>
<accession>A0A941IWK4</accession>
<dbReference type="CDD" id="cd05799">
    <property type="entry name" value="PGM2"/>
    <property type="match status" value="1"/>
</dbReference>
<dbReference type="GO" id="GO:0006166">
    <property type="term" value="P:purine ribonucleoside salvage"/>
    <property type="evidence" value="ECO:0007669"/>
    <property type="project" value="TreeGrafter"/>
</dbReference>
<dbReference type="InterPro" id="IPR005845">
    <property type="entry name" value="A-D-PHexomutase_a/b/a-II"/>
</dbReference>
<proteinExistence type="inferred from homology"/>
<dbReference type="InterPro" id="IPR016055">
    <property type="entry name" value="A-D-PHexomutase_a/b/a-I/II/III"/>
</dbReference>
<comment type="cofactor">
    <cofactor evidence="1">
        <name>Mg(2+)</name>
        <dbReference type="ChEBI" id="CHEBI:18420"/>
    </cofactor>
</comment>
<dbReference type="RefSeq" id="WP_212189194.1">
    <property type="nucleotide sequence ID" value="NZ_JAGTAR010000008.1"/>
</dbReference>
<dbReference type="Gene3D" id="3.30.310.50">
    <property type="entry name" value="Alpha-D-phosphohexomutase, C-terminal domain"/>
    <property type="match status" value="1"/>
</dbReference>
<dbReference type="Proteomes" id="UP000679220">
    <property type="component" value="Unassembled WGS sequence"/>
</dbReference>
<keyword evidence="13" id="KW-1185">Reference proteome</keyword>
<dbReference type="EMBL" id="JAGTAR010000008">
    <property type="protein sequence ID" value="MBR8535290.1"/>
    <property type="molecule type" value="Genomic_DNA"/>
</dbReference>
<dbReference type="PROSITE" id="PS00710">
    <property type="entry name" value="PGM_PMM"/>
    <property type="match status" value="1"/>
</dbReference>
<sequence>MQNQDVLNTVVEKAQSWLSGNYDADTKAAITAMMEKEDKTELIDSFYKDLEFGTGGLRGIMGAGSNRMNIYTVGAATQGLANYLLKNFSDLEQISVVIGYDCRNNSRLFSEVVADIFSANGIKAYLFEDLRPTPEISYAIRQLGCQSGVIITASHNPKAYNGYKAYWNDGAQLTAPHDTNVIDEVNKIASVDDIKFEGNKDLIEVLGEEMDNQYLDQVKRLVLDQELINRNKDLKIVYSPIHGTGVKMIPAALRKCGFENVINVPEQDVVSGEFPTVISPNPEEPAALEMALNKAIETDADIVMASDPDSDRLGIAVRNEKGEFVLVNGNQTATLLTWYILKKWKENGMLTGKEYIVKTIVTSELIKDIAVKNDVDFFDVYTGFKWIAKVIRELEGEKKYICGGEESYGFLPGDYVRDKDAVAAITITAEIAAWAKDNGKSLYDVLQDIYMEYGFSKEKMIYIVREGKSGADEIKQLMADFRSTPPQTLAGDKVSLIKDYSKLDAFHINENKHEAIDLPATSNVLQFFTENGYKVSVRPSGTEPKIKFYFEVRVPMNSKDEFYAANEKADAIIDNIAKDLGI</sequence>
<feature type="domain" description="Alpha-D-phosphohexomutase C-terminal" evidence="8">
    <location>
        <begin position="517"/>
        <end position="553"/>
    </location>
</feature>
<dbReference type="InterPro" id="IPR016066">
    <property type="entry name" value="A-D-PHexomutase_CS"/>
</dbReference>
<evidence type="ECO:0000259" key="8">
    <source>
        <dbReference type="Pfam" id="PF00408"/>
    </source>
</evidence>
<evidence type="ECO:0000256" key="4">
    <source>
        <dbReference type="ARBA" id="ARBA00022723"/>
    </source>
</evidence>
<dbReference type="Gene3D" id="3.40.120.10">
    <property type="entry name" value="Alpha-D-Glucose-1,6-Bisphosphate, subunit A, domain 3"/>
    <property type="match status" value="3"/>
</dbReference>
<feature type="domain" description="Alpha-D-phosphohexomutase alpha/beta/alpha" evidence="9">
    <location>
        <begin position="51"/>
        <end position="190"/>
    </location>
</feature>
<comment type="caution">
    <text evidence="12">The sequence shown here is derived from an EMBL/GenBank/DDBJ whole genome shotgun (WGS) entry which is preliminary data.</text>
</comment>
<dbReference type="GO" id="GO:0005975">
    <property type="term" value="P:carbohydrate metabolic process"/>
    <property type="evidence" value="ECO:0007669"/>
    <property type="project" value="InterPro"/>
</dbReference>
<dbReference type="PANTHER" id="PTHR45745">
    <property type="entry name" value="PHOSPHOMANNOMUTASE 45A"/>
    <property type="match status" value="1"/>
</dbReference>
<evidence type="ECO:0000313" key="13">
    <source>
        <dbReference type="Proteomes" id="UP000679220"/>
    </source>
</evidence>
<dbReference type="InterPro" id="IPR036900">
    <property type="entry name" value="A-D-PHexomutase_C_sf"/>
</dbReference>
<reference evidence="12" key="1">
    <citation type="journal article" date="2018" name="Int. J. Syst. Evol. Microbiol.">
        <title>Carboxylicivirga sediminis sp. nov., isolated from coastal sediment.</title>
        <authorList>
            <person name="Wang F.Q."/>
            <person name="Ren L.H."/>
            <person name="Zou R.J."/>
            <person name="Sun Y.Z."/>
            <person name="Liu X.J."/>
            <person name="Jiang F."/>
            <person name="Liu L.J."/>
        </authorList>
    </citation>
    <scope>NUCLEOTIDE SEQUENCE</scope>
    <source>
        <strain evidence="12">JR1</strain>
    </source>
</reference>
<evidence type="ECO:0000259" key="11">
    <source>
        <dbReference type="Pfam" id="PF02880"/>
    </source>
</evidence>
<dbReference type="Pfam" id="PF02878">
    <property type="entry name" value="PGM_PMM_I"/>
    <property type="match status" value="1"/>
</dbReference>
<gene>
    <name evidence="12" type="ORF">KDU71_06945</name>
</gene>
<dbReference type="InterPro" id="IPR005841">
    <property type="entry name" value="Alpha-D-phosphohexomutase_SF"/>
</dbReference>
<dbReference type="AlphaFoldDB" id="A0A941IWK4"/>
<evidence type="ECO:0000256" key="1">
    <source>
        <dbReference type="ARBA" id="ARBA00001946"/>
    </source>
</evidence>
<protein>
    <submittedName>
        <fullName evidence="12">Phospho-sugar mutase</fullName>
    </submittedName>
</protein>
<dbReference type="GO" id="GO:0008973">
    <property type="term" value="F:phosphopentomutase activity"/>
    <property type="evidence" value="ECO:0007669"/>
    <property type="project" value="TreeGrafter"/>
</dbReference>
<evidence type="ECO:0000256" key="2">
    <source>
        <dbReference type="ARBA" id="ARBA00010231"/>
    </source>
</evidence>
<dbReference type="SUPFAM" id="SSF53738">
    <property type="entry name" value="Phosphoglucomutase, first 3 domains"/>
    <property type="match status" value="3"/>
</dbReference>
<keyword evidence="3" id="KW-0597">Phosphoprotein</keyword>
<dbReference type="PRINTS" id="PR00509">
    <property type="entry name" value="PGMPMM"/>
</dbReference>
<dbReference type="Pfam" id="PF02879">
    <property type="entry name" value="PGM_PMM_II"/>
    <property type="match status" value="1"/>
</dbReference>
<keyword evidence="5 7" id="KW-0460">Magnesium</keyword>
<evidence type="ECO:0000256" key="6">
    <source>
        <dbReference type="ARBA" id="ARBA00023235"/>
    </source>
</evidence>